<sequence>MVKAASNDNGSVSSSSSVAPFLNKCYDMVEDRSTDSIIYWSQFGHSFIISN</sequence>
<feature type="domain" description="HSF-type DNA-binding" evidence="4">
    <location>
        <begin position="21"/>
        <end position="51"/>
    </location>
</feature>
<dbReference type="ExpressionAtlas" id="A0A2K3JX39">
    <property type="expression patterns" value="baseline"/>
</dbReference>
<name>A0A2K3JX39_TRIPR</name>
<evidence type="ECO:0000256" key="3">
    <source>
        <dbReference type="ARBA" id="ARBA00023242"/>
    </source>
</evidence>
<proteinExistence type="predicted"/>
<dbReference type="InterPro" id="IPR000232">
    <property type="entry name" value="HSF_DNA-bd"/>
</dbReference>
<evidence type="ECO:0000259" key="4">
    <source>
        <dbReference type="Pfam" id="PF00447"/>
    </source>
</evidence>
<dbReference type="GO" id="GO:0043565">
    <property type="term" value="F:sequence-specific DNA binding"/>
    <property type="evidence" value="ECO:0007669"/>
    <property type="project" value="InterPro"/>
</dbReference>
<dbReference type="STRING" id="57577.A0A2K3JX39"/>
<dbReference type="SUPFAM" id="SSF46785">
    <property type="entry name" value="Winged helix' DNA-binding domain"/>
    <property type="match status" value="1"/>
</dbReference>
<reference evidence="5 6" key="1">
    <citation type="journal article" date="2014" name="Am. J. Bot.">
        <title>Genome assembly and annotation for red clover (Trifolium pratense; Fabaceae).</title>
        <authorList>
            <person name="Istvanek J."/>
            <person name="Jaros M."/>
            <person name="Krenek A."/>
            <person name="Repkova J."/>
        </authorList>
    </citation>
    <scope>NUCLEOTIDE SEQUENCE [LARGE SCALE GENOMIC DNA]</scope>
    <source>
        <strain evidence="6">cv. Tatra</strain>
        <tissue evidence="5">Young leaves</tissue>
    </source>
</reference>
<dbReference type="Proteomes" id="UP000236291">
    <property type="component" value="Unassembled WGS sequence"/>
</dbReference>
<keyword evidence="3" id="KW-0539">Nucleus</keyword>
<evidence type="ECO:0000256" key="1">
    <source>
        <dbReference type="ARBA" id="ARBA00004123"/>
    </source>
</evidence>
<protein>
    <submittedName>
        <fullName evidence="5">Heat stress transcription factor a-8-like protein</fullName>
    </submittedName>
</protein>
<evidence type="ECO:0000313" key="6">
    <source>
        <dbReference type="Proteomes" id="UP000236291"/>
    </source>
</evidence>
<comment type="subcellular location">
    <subcellularLocation>
        <location evidence="1">Nucleus</location>
    </subcellularLocation>
</comment>
<accession>A0A2K3JX39</accession>
<dbReference type="AlphaFoldDB" id="A0A2K3JX39"/>
<dbReference type="Gene3D" id="1.10.10.10">
    <property type="entry name" value="Winged helix-like DNA-binding domain superfamily/Winged helix DNA-binding domain"/>
    <property type="match status" value="1"/>
</dbReference>
<evidence type="ECO:0000313" key="5">
    <source>
        <dbReference type="EMBL" id="PNX58582.1"/>
    </source>
</evidence>
<keyword evidence="2" id="KW-0238">DNA-binding</keyword>
<organism evidence="5 6">
    <name type="scientific">Trifolium pratense</name>
    <name type="common">Red clover</name>
    <dbReference type="NCBI Taxonomy" id="57577"/>
    <lineage>
        <taxon>Eukaryota</taxon>
        <taxon>Viridiplantae</taxon>
        <taxon>Streptophyta</taxon>
        <taxon>Embryophyta</taxon>
        <taxon>Tracheophyta</taxon>
        <taxon>Spermatophyta</taxon>
        <taxon>Magnoliopsida</taxon>
        <taxon>eudicotyledons</taxon>
        <taxon>Gunneridae</taxon>
        <taxon>Pentapetalae</taxon>
        <taxon>rosids</taxon>
        <taxon>fabids</taxon>
        <taxon>Fabales</taxon>
        <taxon>Fabaceae</taxon>
        <taxon>Papilionoideae</taxon>
        <taxon>50 kb inversion clade</taxon>
        <taxon>NPAAA clade</taxon>
        <taxon>Hologalegina</taxon>
        <taxon>IRL clade</taxon>
        <taxon>Trifolieae</taxon>
        <taxon>Trifolium</taxon>
    </lineage>
</organism>
<dbReference type="GO" id="GO:0003700">
    <property type="term" value="F:DNA-binding transcription factor activity"/>
    <property type="evidence" value="ECO:0007669"/>
    <property type="project" value="InterPro"/>
</dbReference>
<dbReference type="InterPro" id="IPR036388">
    <property type="entry name" value="WH-like_DNA-bd_sf"/>
</dbReference>
<feature type="non-terminal residue" evidence="5">
    <location>
        <position position="51"/>
    </location>
</feature>
<dbReference type="InterPro" id="IPR036390">
    <property type="entry name" value="WH_DNA-bd_sf"/>
</dbReference>
<comment type="caution">
    <text evidence="5">The sequence shown here is derived from an EMBL/GenBank/DDBJ whole genome shotgun (WGS) entry which is preliminary data.</text>
</comment>
<gene>
    <name evidence="5" type="ORF">L195_g059264</name>
</gene>
<dbReference type="GO" id="GO:0005634">
    <property type="term" value="C:nucleus"/>
    <property type="evidence" value="ECO:0007669"/>
    <property type="project" value="UniProtKB-SubCell"/>
</dbReference>
<dbReference type="Pfam" id="PF00447">
    <property type="entry name" value="HSF_DNA-bind"/>
    <property type="match status" value="1"/>
</dbReference>
<evidence type="ECO:0000256" key="2">
    <source>
        <dbReference type="ARBA" id="ARBA00023125"/>
    </source>
</evidence>
<reference evidence="5 6" key="2">
    <citation type="journal article" date="2017" name="Front. Plant Sci.">
        <title>Gene Classification and Mining of Molecular Markers Useful in Red Clover (Trifolium pratense) Breeding.</title>
        <authorList>
            <person name="Istvanek J."/>
            <person name="Dluhosova J."/>
            <person name="Dluhos P."/>
            <person name="Patkova L."/>
            <person name="Nedelnik J."/>
            <person name="Repkova J."/>
        </authorList>
    </citation>
    <scope>NUCLEOTIDE SEQUENCE [LARGE SCALE GENOMIC DNA]</scope>
    <source>
        <strain evidence="6">cv. Tatra</strain>
        <tissue evidence="5">Young leaves</tissue>
    </source>
</reference>
<dbReference type="EMBL" id="ASHM01128351">
    <property type="protein sequence ID" value="PNX58582.1"/>
    <property type="molecule type" value="Genomic_DNA"/>
</dbReference>